<dbReference type="GO" id="GO:0016787">
    <property type="term" value="F:hydrolase activity"/>
    <property type="evidence" value="ECO:0007669"/>
    <property type="project" value="UniProtKB-KW"/>
</dbReference>
<keyword evidence="4" id="KW-0378">Hydrolase</keyword>
<evidence type="ECO:0000313" key="5">
    <source>
        <dbReference type="Proteomes" id="UP000545386"/>
    </source>
</evidence>
<dbReference type="AlphaFoldDB" id="A0A842HP63"/>
<evidence type="ECO:0000256" key="1">
    <source>
        <dbReference type="SAM" id="SignalP"/>
    </source>
</evidence>
<dbReference type="SUPFAM" id="SSF56601">
    <property type="entry name" value="beta-lactamase/transpeptidase-like"/>
    <property type="match status" value="1"/>
</dbReference>
<dbReference type="InterPro" id="IPR050491">
    <property type="entry name" value="AmpC-like"/>
</dbReference>
<protein>
    <submittedName>
        <fullName evidence="4">Serine hydrolase</fullName>
    </submittedName>
</protein>
<dbReference type="Pfam" id="PF11954">
    <property type="entry name" value="DUF3471"/>
    <property type="match status" value="1"/>
</dbReference>
<dbReference type="InterPro" id="IPR001466">
    <property type="entry name" value="Beta-lactam-related"/>
</dbReference>
<dbReference type="PANTHER" id="PTHR46825:SF15">
    <property type="entry name" value="BETA-LACTAMASE-RELATED DOMAIN-CONTAINING PROTEIN"/>
    <property type="match status" value="1"/>
</dbReference>
<proteinExistence type="predicted"/>
<dbReference type="PANTHER" id="PTHR46825">
    <property type="entry name" value="D-ALANYL-D-ALANINE-CARBOXYPEPTIDASE/ENDOPEPTIDASE AMPH"/>
    <property type="match status" value="1"/>
</dbReference>
<dbReference type="InterPro" id="IPR021860">
    <property type="entry name" value="Peptidase_S12_Pab87-rel_C"/>
</dbReference>
<gene>
    <name evidence="4" type="ORF">GTU67_09265</name>
</gene>
<feature type="domain" description="Beta-lactamase-related" evidence="2">
    <location>
        <begin position="59"/>
        <end position="382"/>
    </location>
</feature>
<feature type="domain" description="Peptidase S12 Pab87-related C-terminal" evidence="3">
    <location>
        <begin position="428"/>
        <end position="514"/>
    </location>
</feature>
<dbReference type="RefSeq" id="WP_185779794.1">
    <property type="nucleotide sequence ID" value="NZ_JACJUU010000006.1"/>
</dbReference>
<evidence type="ECO:0000259" key="3">
    <source>
        <dbReference type="Pfam" id="PF11954"/>
    </source>
</evidence>
<evidence type="ECO:0000313" key="4">
    <source>
        <dbReference type="EMBL" id="MBC2770097.1"/>
    </source>
</evidence>
<dbReference type="InterPro" id="IPR012338">
    <property type="entry name" value="Beta-lactam/transpept-like"/>
</dbReference>
<sequence>MSMPQRRNRLAIAGLAVALAMPFGAHSASPLVNVGPFPGLDQVALAPDGLKQALAELPAIVQDIIERSQVPGVAVAVVHNGNTVFAQGFGVRQLGKPAPVIPETVFLIASLSKSLTGSLIATQISAGKVQWHDPVVKYLPGFRLANNYVSQAATIGDFMAHRSGLPGAAGDDLEDLGYSRNEILSRLHLLPLDDFRTSYHYANFGTTTAAEAVAAAAGMPWESLIQTALFQPLGMTSSSARHRDFIGRSNRAVQHAFEDGRFQALYDRNADAQSPAGGVSSNVLDMANWMKFMLASGRYNGQQLATAEALLQATQPQAFSGPMAAPDARPGFYGYGFNVGIEPNGRVLVSHSGAFLLGTGTHYRLLPSANVGIVVLTNGSPVGVAESIAAEFTDRVQYGKPLRDWFSAYQPLFRGLLAPVGDLVGQQPPATARSAGDLAVYAGTYHNDYYGPATITAQEQSLYLALGPGGLKVPLKPWDGDTFAIAPVSENEAKGSLSSVKFAREPGGVAHGFVVEYLNGNGLGQWRRAGAPD</sequence>
<evidence type="ECO:0000259" key="2">
    <source>
        <dbReference type="Pfam" id="PF00144"/>
    </source>
</evidence>
<feature type="chain" id="PRO_5032490711" evidence="1">
    <location>
        <begin position="28"/>
        <end position="533"/>
    </location>
</feature>
<dbReference type="Pfam" id="PF00144">
    <property type="entry name" value="Beta-lactamase"/>
    <property type="match status" value="1"/>
</dbReference>
<dbReference type="Proteomes" id="UP000545386">
    <property type="component" value="Unassembled WGS sequence"/>
</dbReference>
<keyword evidence="1" id="KW-0732">Signal</keyword>
<comment type="caution">
    <text evidence="4">The sequence shown here is derived from an EMBL/GenBank/DDBJ whole genome shotgun (WGS) entry which is preliminary data.</text>
</comment>
<keyword evidence="5" id="KW-1185">Reference proteome</keyword>
<name>A0A842HP63_9BURK</name>
<accession>A0A842HP63</accession>
<dbReference type="EMBL" id="JACJUU010000006">
    <property type="protein sequence ID" value="MBC2770097.1"/>
    <property type="molecule type" value="Genomic_DNA"/>
</dbReference>
<reference evidence="4 5" key="1">
    <citation type="submission" date="2020-08" db="EMBL/GenBank/DDBJ databases">
        <title>Paraeoetvoesia sp. YC-7-48 draft genome sequence.</title>
        <authorList>
            <person name="Yao L."/>
        </authorList>
    </citation>
    <scope>NUCLEOTIDE SEQUENCE [LARGE SCALE GENOMIC DNA]</scope>
    <source>
        <strain evidence="5">YC-7-48</strain>
    </source>
</reference>
<dbReference type="Gene3D" id="3.40.710.10">
    <property type="entry name" value="DD-peptidase/beta-lactamase superfamily"/>
    <property type="match status" value="1"/>
</dbReference>
<feature type="signal peptide" evidence="1">
    <location>
        <begin position="1"/>
        <end position="27"/>
    </location>
</feature>
<organism evidence="4 5">
    <name type="scientific">Pusillimonas minor</name>
    <dbReference type="NCBI Taxonomy" id="2697024"/>
    <lineage>
        <taxon>Bacteria</taxon>
        <taxon>Pseudomonadati</taxon>
        <taxon>Pseudomonadota</taxon>
        <taxon>Betaproteobacteria</taxon>
        <taxon>Burkholderiales</taxon>
        <taxon>Alcaligenaceae</taxon>
        <taxon>Pusillimonas</taxon>
    </lineage>
</organism>
<dbReference type="Gene3D" id="2.40.128.600">
    <property type="match status" value="1"/>
</dbReference>